<feature type="signal peptide" evidence="6">
    <location>
        <begin position="1"/>
        <end position="23"/>
    </location>
</feature>
<name>V4R2M2_9HYPH</name>
<dbReference type="PANTHER" id="PTHR34001:SF3">
    <property type="entry name" value="BLL7405 PROTEIN"/>
    <property type="match status" value="1"/>
</dbReference>
<evidence type="ECO:0000259" key="7">
    <source>
        <dbReference type="Pfam" id="PF13505"/>
    </source>
</evidence>
<dbReference type="SUPFAM" id="SSF56925">
    <property type="entry name" value="OMPA-like"/>
    <property type="match status" value="1"/>
</dbReference>
<keyword evidence="4" id="KW-0998">Cell outer membrane</keyword>
<keyword evidence="3" id="KW-0472">Membrane</keyword>
<feature type="chain" id="PRO_5004726318" description="Outer membrane protein beta-barrel domain-containing protein" evidence="6">
    <location>
        <begin position="24"/>
        <end position="259"/>
    </location>
</feature>
<evidence type="ECO:0000313" key="9">
    <source>
        <dbReference type="Proteomes" id="UP000017819"/>
    </source>
</evidence>
<dbReference type="Pfam" id="PF13505">
    <property type="entry name" value="OMP_b-brl"/>
    <property type="match status" value="1"/>
</dbReference>
<gene>
    <name evidence="8" type="ORF">N177_1061</name>
</gene>
<dbReference type="InterPro" id="IPR027385">
    <property type="entry name" value="Beta-barrel_OMP"/>
</dbReference>
<dbReference type="EMBL" id="AWXZ01000016">
    <property type="protein sequence ID" value="ESR26202.1"/>
    <property type="molecule type" value="Genomic_DNA"/>
</dbReference>
<evidence type="ECO:0000256" key="4">
    <source>
        <dbReference type="ARBA" id="ARBA00023237"/>
    </source>
</evidence>
<comment type="similarity">
    <text evidence="5">Belongs to the Omp25/RopB family.</text>
</comment>
<feature type="domain" description="Outer membrane protein beta-barrel" evidence="7">
    <location>
        <begin position="16"/>
        <end position="256"/>
    </location>
</feature>
<sequence length="259" mass="27079">MNRFVRTLTLGAAVAVLATAANAADAPYYDKNVVVSPAPVSVTDWTGMYVGVFGGYGGGDFEYPFSVGSPALLSGQVDMSAGGFVGGAQIGFDWQASDAFVVGVVADIAWSDISDEVSVSLAAATDPITRVNGSLGTDLNYFGTIRARAGWLVTPDALLYVTGGAAYGETESALSLSASGAVDGSFGASTSDTDWGWTVGAGMEYRITENVSFETEYLYVDLGSKTLYSGDVFDLPARLDLDTSFHVVRAGVNFKFNMF</sequence>
<accession>V4R2M2</accession>
<proteinExistence type="inferred from homology"/>
<dbReference type="PANTHER" id="PTHR34001">
    <property type="entry name" value="BLL7405 PROTEIN"/>
    <property type="match status" value="1"/>
</dbReference>
<dbReference type="RefSeq" id="WP_023431206.1">
    <property type="nucleotide sequence ID" value="NZ_AWXZ01000016.1"/>
</dbReference>
<dbReference type="OrthoDB" id="7916126at2"/>
<evidence type="ECO:0000256" key="2">
    <source>
        <dbReference type="ARBA" id="ARBA00022729"/>
    </source>
</evidence>
<evidence type="ECO:0000256" key="1">
    <source>
        <dbReference type="ARBA" id="ARBA00004442"/>
    </source>
</evidence>
<evidence type="ECO:0000256" key="3">
    <source>
        <dbReference type="ARBA" id="ARBA00023136"/>
    </source>
</evidence>
<dbReference type="AlphaFoldDB" id="V4R2M2"/>
<dbReference type="PATRIC" id="fig|631454.5.peg.1046"/>
<dbReference type="eggNOG" id="COG3637">
    <property type="taxonomic scope" value="Bacteria"/>
</dbReference>
<keyword evidence="9" id="KW-1185">Reference proteome</keyword>
<dbReference type="InterPro" id="IPR051692">
    <property type="entry name" value="OMP-like"/>
</dbReference>
<dbReference type="Proteomes" id="UP000017819">
    <property type="component" value="Unassembled WGS sequence"/>
</dbReference>
<dbReference type="STRING" id="631454.N177_1061"/>
<comment type="subcellular location">
    <subcellularLocation>
        <location evidence="1">Cell outer membrane</location>
    </subcellularLocation>
</comment>
<evidence type="ECO:0000256" key="6">
    <source>
        <dbReference type="SAM" id="SignalP"/>
    </source>
</evidence>
<evidence type="ECO:0000256" key="5">
    <source>
        <dbReference type="ARBA" id="ARBA00038306"/>
    </source>
</evidence>
<dbReference type="InterPro" id="IPR011250">
    <property type="entry name" value="OMP/PagP_B-barrel"/>
</dbReference>
<reference evidence="8 9" key="1">
    <citation type="journal article" date="2014" name="Genome Announc.">
        <title>Draft Genome Sequence of Lutibaculum baratangense Strain AMV1T, Isolated from a Mud Volcano in Andamans, India.</title>
        <authorList>
            <person name="Singh A."/>
            <person name="Sreenivas A."/>
            <person name="Sathyanarayana Reddy G."/>
            <person name="Pinnaka A.K."/>
            <person name="Shivaji S."/>
        </authorList>
    </citation>
    <scope>NUCLEOTIDE SEQUENCE [LARGE SCALE GENOMIC DNA]</scope>
    <source>
        <strain evidence="8 9">AMV1</strain>
    </source>
</reference>
<dbReference type="GO" id="GO:0009279">
    <property type="term" value="C:cell outer membrane"/>
    <property type="evidence" value="ECO:0007669"/>
    <property type="project" value="UniProtKB-SubCell"/>
</dbReference>
<evidence type="ECO:0000313" key="8">
    <source>
        <dbReference type="EMBL" id="ESR26202.1"/>
    </source>
</evidence>
<protein>
    <recommendedName>
        <fullName evidence="7">Outer membrane protein beta-barrel domain-containing protein</fullName>
    </recommendedName>
</protein>
<comment type="caution">
    <text evidence="8">The sequence shown here is derived from an EMBL/GenBank/DDBJ whole genome shotgun (WGS) entry which is preliminary data.</text>
</comment>
<organism evidence="8 9">
    <name type="scientific">Lutibaculum baratangense AMV1</name>
    <dbReference type="NCBI Taxonomy" id="631454"/>
    <lineage>
        <taxon>Bacteria</taxon>
        <taxon>Pseudomonadati</taxon>
        <taxon>Pseudomonadota</taxon>
        <taxon>Alphaproteobacteria</taxon>
        <taxon>Hyphomicrobiales</taxon>
        <taxon>Tepidamorphaceae</taxon>
        <taxon>Lutibaculum</taxon>
    </lineage>
</organism>
<dbReference type="Gene3D" id="2.40.160.20">
    <property type="match status" value="1"/>
</dbReference>
<keyword evidence="2 6" id="KW-0732">Signal</keyword>